<sequence length="1030" mass="119269">MKPLKLTLTAFGPYKEKEVINFTDLQENRLFVISGNTGAGKTTIFDGICFALYGSASGQDRENNAMLRSDFADDNVHTAVELEFALNERTYRVLRQLGHIKSGNKTKTGERYEFFEITNGNEIPVVDRQMVSEIDRKIEELIGLTQDQFKQIVMLPQGEFRKLLTSQTENKEEILRRLFKTEPYKHITEKIKQKRLAMDDAYKQAVRVRDQYIAAIGKSLPKRDSSILFPLLEAEYQNTKQVLDGLEGERQYYEAKIVEDKSAYEHAYKSHNQKQTTYHLSKALNDRFAALEQKENRLKELVDQAAQFEKKEVQLEKAERAQRLAPYEKQREEWRREEAAKQAARKEAEQNKKQIDEKRVEVQAAYEKEDNKKAEREAIRKELDKLHDFLPVVKEMDTAKQKLQRLHHQGKATYAEWQQAKEKLEEQKNKAEQLDQKIKRLDQQVEKLPDKQQQLGEMREQIKLVLDYLKRRDHLRTLEAEIKQQKQVVADNRKHYLKLEENWISNQATLLAEHLHDGEACPVCGSVEHPGKATSKANAITKEQLEKAKHDYDAVDTKYREVTANYQAAKTQVEEKVQELQSYSISLENAEQTKDKLTESGTALKQEVEKLNKARKELTDQKQSYEQVKETTKQLEEKVQAKEKAYQEIKSSYDTSKAVYQERVNNIPEDVRVLTELEQKIQQAKKQQEMLENAWESIQKRLQEVKEMQAKAVERLTHVQQQCVETTAKREEVEKQFTTALAEASFSAETDYQDAKLSEEAFNELKNSVEQFKQTLSTVREQVSELRTELKDKEKADLSAIETELAKLKETYEVTLKTWQESKNYHQEAKDLHQSIAKASEESGDIERKLRTISDLYDAIRGQNNRKISFERYLQIEYLEQIIDAANQRLKHLSNGQFFLMRSDRQESHGRQSGLALDVYDAYTGQTRDVKTLSGGEKFNASLCLALGMSDVIQSFQGNISIKTMFIDEGFGTLDEEALNKAIDTLVDLQQSGRMIGVISHVQELKTIFPAVLEVKKTKEGSSRAKFLIK</sequence>
<keyword evidence="4" id="KW-0175">Coiled coil</keyword>
<reference evidence="7 8" key="2">
    <citation type="journal article" date="2016" name="Genome Announc.">
        <title>Draft Genome Sequence of Oceanobacillus picturae Heshi-B3, Isolated from Fermented Rice Bran in a Traditional Japanese Seafood Dish.</title>
        <authorList>
            <person name="Akuzawa S."/>
            <person name="Nagaoka J."/>
            <person name="Kanekatsu M."/>
            <person name="Kanesaki Y."/>
            <person name="Suzuki T."/>
        </authorList>
    </citation>
    <scope>NUCLEOTIDE SEQUENCE [LARGE SCALE GENOMIC DNA]</scope>
    <source>
        <strain evidence="7 8">Heshi-B3</strain>
    </source>
</reference>
<comment type="subunit">
    <text evidence="2">Heterodimer of SbcC and SbcD.</text>
</comment>
<feature type="coiled-coil region" evidence="4">
    <location>
        <begin position="407"/>
        <end position="495"/>
    </location>
</feature>
<evidence type="ECO:0000256" key="2">
    <source>
        <dbReference type="ARBA" id="ARBA00011322"/>
    </source>
</evidence>
<dbReference type="InterPro" id="IPR027417">
    <property type="entry name" value="P-loop_NTPase"/>
</dbReference>
<feature type="region of interest" description="Disordered" evidence="5">
    <location>
        <begin position="328"/>
        <end position="353"/>
    </location>
</feature>
<evidence type="ECO:0000256" key="5">
    <source>
        <dbReference type="SAM" id="MobiDB-lite"/>
    </source>
</evidence>
<reference evidence="8" key="1">
    <citation type="submission" date="2015-07" db="EMBL/GenBank/DDBJ databases">
        <title>Draft Genome Sequence of Oceanobacillus picturae Heshi-B3 that Was Isolated from Fermented Rice Bran with Aging Salted Mackerel, Which Was Named Heshiko as Traditional Fermented Seafood in Japan.</title>
        <authorList>
            <person name="Akuzawa S."/>
            <person name="Nakagawa J."/>
            <person name="Kanekatsu T."/>
            <person name="Kanesaki Y."/>
            <person name="Suzuki T."/>
        </authorList>
    </citation>
    <scope>NUCLEOTIDE SEQUENCE [LARGE SCALE GENOMIC DNA]</scope>
    <source>
        <strain evidence="8">Heshi-B3</strain>
    </source>
</reference>
<dbReference type="GO" id="GO:0006302">
    <property type="term" value="P:double-strand break repair"/>
    <property type="evidence" value="ECO:0007669"/>
    <property type="project" value="InterPro"/>
</dbReference>
<dbReference type="OrthoDB" id="9795626at2"/>
<feature type="domain" description="Rad50/SbcC-type AAA" evidence="6">
    <location>
        <begin position="5"/>
        <end position="194"/>
    </location>
</feature>
<evidence type="ECO:0000256" key="1">
    <source>
        <dbReference type="ARBA" id="ARBA00006930"/>
    </source>
</evidence>
<organism evidence="7 8">
    <name type="scientific">Oceanobacillus picturae</name>
    <dbReference type="NCBI Taxonomy" id="171693"/>
    <lineage>
        <taxon>Bacteria</taxon>
        <taxon>Bacillati</taxon>
        <taxon>Bacillota</taxon>
        <taxon>Bacilli</taxon>
        <taxon>Bacillales</taxon>
        <taxon>Bacillaceae</taxon>
        <taxon>Oceanobacillus</taxon>
    </lineage>
</organism>
<dbReference type="GO" id="GO:0016887">
    <property type="term" value="F:ATP hydrolysis activity"/>
    <property type="evidence" value="ECO:0007669"/>
    <property type="project" value="InterPro"/>
</dbReference>
<name>A0A0U9H9H0_9BACI</name>
<comment type="caution">
    <text evidence="7">The sequence shown here is derived from an EMBL/GenBank/DDBJ whole genome shotgun (WGS) entry which is preliminary data.</text>
</comment>
<accession>A0A0U9H9H0</accession>
<dbReference type="Proteomes" id="UP000052946">
    <property type="component" value="Unassembled WGS sequence"/>
</dbReference>
<feature type="coiled-coil region" evidence="4">
    <location>
        <begin position="559"/>
        <end position="842"/>
    </location>
</feature>
<comment type="similarity">
    <text evidence="1">Belongs to the SMC family. SbcC subfamily.</text>
</comment>
<dbReference type="AlphaFoldDB" id="A0A0U9H9H0"/>
<dbReference type="EMBL" id="BBXV01000038">
    <property type="protein sequence ID" value="GAQ19067.1"/>
    <property type="molecule type" value="Genomic_DNA"/>
</dbReference>
<dbReference type="Pfam" id="PF13476">
    <property type="entry name" value="AAA_23"/>
    <property type="match status" value="1"/>
</dbReference>
<dbReference type="PANTHER" id="PTHR32114:SF2">
    <property type="entry name" value="ABC TRANSPORTER ABCH.3"/>
    <property type="match status" value="1"/>
</dbReference>
<dbReference type="Gene3D" id="3.40.50.300">
    <property type="entry name" value="P-loop containing nucleotide triphosphate hydrolases"/>
    <property type="match status" value="2"/>
</dbReference>
<evidence type="ECO:0000256" key="4">
    <source>
        <dbReference type="SAM" id="Coils"/>
    </source>
</evidence>
<evidence type="ECO:0000313" key="8">
    <source>
        <dbReference type="Proteomes" id="UP000052946"/>
    </source>
</evidence>
<dbReference type="Pfam" id="PF13558">
    <property type="entry name" value="SbcC_Walker_B"/>
    <property type="match status" value="1"/>
</dbReference>
<dbReference type="RefSeq" id="WP_058950826.1">
    <property type="nucleotide sequence ID" value="NZ_BBXV01000038.1"/>
</dbReference>
<evidence type="ECO:0000313" key="7">
    <source>
        <dbReference type="EMBL" id="GAQ19067.1"/>
    </source>
</evidence>
<gene>
    <name evidence="7" type="ORF">OPHB3_3026</name>
</gene>
<proteinExistence type="inferred from homology"/>
<protein>
    <recommendedName>
        <fullName evidence="3">Nuclease SbcCD subunit C</fullName>
    </recommendedName>
</protein>
<dbReference type="InterPro" id="IPR038729">
    <property type="entry name" value="Rad50/SbcC_AAA"/>
</dbReference>
<evidence type="ECO:0000256" key="3">
    <source>
        <dbReference type="ARBA" id="ARBA00013368"/>
    </source>
</evidence>
<dbReference type="PANTHER" id="PTHR32114">
    <property type="entry name" value="ABC TRANSPORTER ABCH.3"/>
    <property type="match status" value="1"/>
</dbReference>
<dbReference type="SUPFAM" id="SSF52540">
    <property type="entry name" value="P-loop containing nucleoside triphosphate hydrolases"/>
    <property type="match status" value="1"/>
</dbReference>
<evidence type="ECO:0000259" key="6">
    <source>
        <dbReference type="Pfam" id="PF13476"/>
    </source>
</evidence>